<proteinExistence type="predicted"/>
<protein>
    <recommendedName>
        <fullName evidence="2">alpha-galactosidase</fullName>
        <ecNumber evidence="2">3.2.1.22</ecNumber>
    </recommendedName>
</protein>
<dbReference type="InterPro" id="IPR013785">
    <property type="entry name" value="Aldolase_TIM"/>
</dbReference>
<reference evidence="6 7" key="1">
    <citation type="submission" date="2017-09" db="EMBL/GenBank/DDBJ databases">
        <title>Comparative genomics and methylome analysis of the gut commensal Bifidobacterium breve.</title>
        <authorList>
            <person name="Bottacini F."/>
            <person name="Morrissey R."/>
            <person name="Roberts R.J."/>
            <person name="James K."/>
            <person name="van Breen J."/>
            <person name="Egan M."/>
            <person name="Lambert J."/>
            <person name="van Limpt K."/>
            <person name="Stanton C."/>
            <person name="Knol J."/>
            <person name="O' Connell Motherway M."/>
            <person name="van Sinderen D."/>
        </authorList>
    </citation>
    <scope>NUCLEOTIDE SEQUENCE [LARGE SCALE GENOMIC DNA]</scope>
    <source>
        <strain evidence="6 7">DRBB29</strain>
    </source>
</reference>
<dbReference type="AlphaFoldDB" id="A0AAN1IF35"/>
<dbReference type="InterPro" id="IPR031704">
    <property type="entry name" value="Glyco_hydro_36_N"/>
</dbReference>
<sequence length="740" mass="82487">MIARQYEGASASGADLTSFYIEDYGVSIAVVVPREGLPRIVHWGAPLADGRESLAMFDAQYPQSVGGELDTAIWPSVLPTQAEPWFWRSHCSMSRDGVELYCRFVVGECRLDDSNGLLEVFASDLDQSVSLVWALQMVESGLLRQRVSVGNTGGHALDINGIQVAFPIPYDADEVLSLSGRHLKERMPQRHSMPMGRFEKTSEAGRPDFDASLLLVAGERGFGFEHGRLHAISLAWSGNGAIAAEKNGYTCPILCGGELLHSGEISLEQGQNYATPWLYGTYGNGLNEASSRLHAHIRATHPNLRNKPRPVTLNTWEAVLFNHSPKLMRDLADKAAQVGVERFVVDDGWFAGRRNDRAGLGDWHVDRAVYPQELHEVADYVHDLDMEFGLWFEPEMVNPDSDLFRKHPGWVLRPSSARMPMSGRSQQVLDLTNPQAYDYIHTEIDTLIGELGIDYIKWDHNRPLSEAISPYSGRPAVHEQTLAVWKLMDDLKAAHPGLEIESCASGGGRVDMGILEHVDRVWVSDCVDPLERADIQRGTSLLVPPEMMGQHVGAAKSFTTGRHTTDSMRMAMTLFGHMGVECNLTEVPEKSLSRLEHWIKMHRSLRQEFSKAKVVHGDTADPAVRIDGLVKLDRSHAWYRFIQLETSLNYPAALIRLPGLDPDATYDVKPMEIVGDMDDETGERGARFPNWWIDGSAPLSGVALGQTGIRPPQIYPGRAMVFEAIRCHSPRRRDNKIHKK</sequence>
<feature type="domain" description="Glycosyl hydrolase family 36 N-terminal" evidence="5">
    <location>
        <begin position="36"/>
        <end position="267"/>
    </location>
</feature>
<dbReference type="Proteomes" id="UP000232496">
    <property type="component" value="Chromosome"/>
</dbReference>
<dbReference type="Pfam" id="PF16875">
    <property type="entry name" value="Glyco_hydro_36N"/>
    <property type="match status" value="1"/>
</dbReference>
<dbReference type="InterPro" id="IPR000111">
    <property type="entry name" value="Glyco_hydro_27/36_CS"/>
</dbReference>
<dbReference type="GO" id="GO:0004557">
    <property type="term" value="F:alpha-galactosidase activity"/>
    <property type="evidence" value="ECO:0007669"/>
    <property type="project" value="UniProtKB-EC"/>
</dbReference>
<accession>A0AAN1IF35</accession>
<comment type="catalytic activity">
    <reaction evidence="1">
        <text>Hydrolysis of terminal, non-reducing alpha-D-galactose residues in alpha-D-galactosides, including galactose oligosaccharides, galactomannans and galactolipids.</text>
        <dbReference type="EC" id="3.2.1.22"/>
    </reaction>
</comment>
<dbReference type="EC" id="3.2.1.22" evidence="2"/>
<dbReference type="PANTHER" id="PTHR43053:SF3">
    <property type="entry name" value="ALPHA-GALACTOSIDASE C-RELATED"/>
    <property type="match status" value="1"/>
</dbReference>
<keyword evidence="4" id="KW-0326">Glycosidase</keyword>
<dbReference type="Gene3D" id="2.70.98.60">
    <property type="entry name" value="alpha-galactosidase from lactobacil brevis"/>
    <property type="match status" value="1"/>
</dbReference>
<dbReference type="Pfam" id="PF02065">
    <property type="entry name" value="Melibiase"/>
    <property type="match status" value="1"/>
</dbReference>
<dbReference type="Gene3D" id="3.20.20.70">
    <property type="entry name" value="Aldolase class I"/>
    <property type="match status" value="1"/>
</dbReference>
<dbReference type="InterPro" id="IPR038417">
    <property type="entry name" value="Alpga-gal_N_sf"/>
</dbReference>
<dbReference type="PRINTS" id="PR00743">
    <property type="entry name" value="GLHYDRLASE36"/>
</dbReference>
<name>A0AAN1IF35_BIFBR</name>
<dbReference type="RefSeq" id="WP_106621638.1">
    <property type="nucleotide sequence ID" value="NZ_CAXSRR010000008.1"/>
</dbReference>
<evidence type="ECO:0000313" key="6">
    <source>
        <dbReference type="EMBL" id="AUE18632.1"/>
    </source>
</evidence>
<dbReference type="InterPro" id="IPR050985">
    <property type="entry name" value="Alpha-glycosidase_related"/>
</dbReference>
<evidence type="ECO:0000259" key="5">
    <source>
        <dbReference type="Pfam" id="PF16875"/>
    </source>
</evidence>
<dbReference type="SUPFAM" id="SSF51445">
    <property type="entry name" value="(Trans)glycosidases"/>
    <property type="match status" value="1"/>
</dbReference>
<evidence type="ECO:0000256" key="3">
    <source>
        <dbReference type="ARBA" id="ARBA00022801"/>
    </source>
</evidence>
<evidence type="ECO:0000256" key="4">
    <source>
        <dbReference type="ARBA" id="ARBA00023295"/>
    </source>
</evidence>
<evidence type="ECO:0000256" key="2">
    <source>
        <dbReference type="ARBA" id="ARBA00012755"/>
    </source>
</evidence>
<keyword evidence="3" id="KW-0378">Hydrolase</keyword>
<organism evidence="6 7">
    <name type="scientific">Bifidobacterium breve</name>
    <dbReference type="NCBI Taxonomy" id="1685"/>
    <lineage>
        <taxon>Bacteria</taxon>
        <taxon>Bacillati</taxon>
        <taxon>Actinomycetota</taxon>
        <taxon>Actinomycetes</taxon>
        <taxon>Bifidobacteriales</taxon>
        <taxon>Bifidobacteriaceae</taxon>
        <taxon>Bifidobacterium</taxon>
    </lineage>
</organism>
<dbReference type="CDD" id="cd14791">
    <property type="entry name" value="GH36"/>
    <property type="match status" value="1"/>
</dbReference>
<dbReference type="InterPro" id="IPR017853">
    <property type="entry name" value="GH"/>
</dbReference>
<dbReference type="EMBL" id="CP023198">
    <property type="protein sequence ID" value="AUE18632.1"/>
    <property type="molecule type" value="Genomic_DNA"/>
</dbReference>
<dbReference type="FunFam" id="3.20.20.70:FF:000118">
    <property type="entry name" value="Alpha-galactosidase"/>
    <property type="match status" value="1"/>
</dbReference>
<dbReference type="GO" id="GO:0016052">
    <property type="term" value="P:carbohydrate catabolic process"/>
    <property type="evidence" value="ECO:0007669"/>
    <property type="project" value="InterPro"/>
</dbReference>
<dbReference type="InterPro" id="IPR002252">
    <property type="entry name" value="Glyco_hydro_36"/>
</dbReference>
<gene>
    <name evidence="6" type="ORF">DRBB29_1079</name>
</gene>
<evidence type="ECO:0000313" key="7">
    <source>
        <dbReference type="Proteomes" id="UP000232496"/>
    </source>
</evidence>
<evidence type="ECO:0000256" key="1">
    <source>
        <dbReference type="ARBA" id="ARBA00001255"/>
    </source>
</evidence>
<dbReference type="PROSITE" id="PS00512">
    <property type="entry name" value="ALPHA_GALACTOSIDASE"/>
    <property type="match status" value="1"/>
</dbReference>
<dbReference type="PANTHER" id="PTHR43053">
    <property type="entry name" value="GLYCOSIDASE FAMILY 31"/>
    <property type="match status" value="1"/>
</dbReference>